<gene>
    <name evidence="2" type="ORF">WDJ50_15105</name>
</gene>
<feature type="compositionally biased region" description="Basic and acidic residues" evidence="1">
    <location>
        <begin position="149"/>
        <end position="169"/>
    </location>
</feature>
<evidence type="ECO:0000313" key="2">
    <source>
        <dbReference type="EMBL" id="WYF46386.1"/>
    </source>
</evidence>
<name>A0AAU6Q7Q2_9DEIO</name>
<reference evidence="2" key="1">
    <citation type="submission" date="2024-03" db="EMBL/GenBank/DDBJ databases">
        <title>Deinococcus weizhi sp. nov., isolated from human skin.</title>
        <authorList>
            <person name="Wei Z."/>
            <person name="Tian F."/>
            <person name="Yang C."/>
            <person name="Xin L.T."/>
            <person name="Wen Z.J."/>
            <person name="Lan K.C."/>
            <person name="Yu L."/>
            <person name="Zhe W."/>
            <person name="Dan F.D."/>
            <person name="Jun W."/>
            <person name="Rui Z."/>
            <person name="Yong X.J."/>
            <person name="Ting Y."/>
            <person name="Wei X."/>
            <person name="Xu Z.G."/>
            <person name="Xin Z."/>
            <person name="Dong F.G."/>
            <person name="Ni X.M."/>
            <person name="Zheng M.G."/>
            <person name="Chun Y."/>
            <person name="Qian W.X."/>
        </authorList>
    </citation>
    <scope>NUCLEOTIDE SEQUENCE</scope>
    <source>
        <strain evidence="2">VB142</strain>
    </source>
</reference>
<proteinExistence type="predicted"/>
<evidence type="ECO:0000256" key="1">
    <source>
        <dbReference type="SAM" id="MobiDB-lite"/>
    </source>
</evidence>
<accession>A0AAU6Q7Q2</accession>
<feature type="compositionally biased region" description="Basic residues" evidence="1">
    <location>
        <begin position="115"/>
        <end position="125"/>
    </location>
</feature>
<dbReference type="AlphaFoldDB" id="A0AAU6Q7Q2"/>
<protein>
    <recommendedName>
        <fullName evidence="3">TubC N-terminal docking domain-containing protein</fullName>
    </recommendedName>
</protein>
<evidence type="ECO:0008006" key="3">
    <source>
        <dbReference type="Google" id="ProtNLM"/>
    </source>
</evidence>
<feature type="compositionally biased region" description="Basic residues" evidence="1">
    <location>
        <begin position="135"/>
        <end position="145"/>
    </location>
</feature>
<feature type="region of interest" description="Disordered" evidence="1">
    <location>
        <begin position="102"/>
        <end position="169"/>
    </location>
</feature>
<organism evidence="2">
    <name type="scientific">Deinococcus sp. VB142</name>
    <dbReference type="NCBI Taxonomy" id="3112952"/>
    <lineage>
        <taxon>Bacteria</taxon>
        <taxon>Thermotogati</taxon>
        <taxon>Deinococcota</taxon>
        <taxon>Deinococci</taxon>
        <taxon>Deinococcales</taxon>
        <taxon>Deinococcaceae</taxon>
        <taxon>Deinococcus</taxon>
    </lineage>
</organism>
<sequence length="169" mass="19304">MTTSPTSPRIALLSSGAQYTIPELREGWRVAAHIAHREIHHALLAGELFVTDCDPLTYSRTPPAVPPELPLDWQAYLATLLAQSRKDRILLYHDLLKLWTGDRPGRARPSNASPRRLRHRTKRMTRPGPGLPSRKLSRNRIRVRNTQHGQREDDHPRPPHATRADVHLE</sequence>
<dbReference type="EMBL" id="CP149783">
    <property type="protein sequence ID" value="WYF46386.1"/>
    <property type="molecule type" value="Genomic_DNA"/>
</dbReference>
<dbReference type="RefSeq" id="WP_339097862.1">
    <property type="nucleotide sequence ID" value="NZ_CP149783.1"/>
</dbReference>